<protein>
    <submittedName>
        <fullName evidence="1">Uncharacterized protein</fullName>
    </submittedName>
</protein>
<comment type="caution">
    <text evidence="1">The sequence shown here is derived from an EMBL/GenBank/DDBJ whole genome shotgun (WGS) entry which is preliminary data.</text>
</comment>
<proteinExistence type="predicted"/>
<keyword evidence="2" id="KW-1185">Reference proteome</keyword>
<dbReference type="RefSeq" id="WP_229686729.1">
    <property type="nucleotide sequence ID" value="NZ_BMMK01000031.1"/>
</dbReference>
<gene>
    <name evidence="1" type="ORF">GCM10012275_50890</name>
</gene>
<reference evidence="1" key="2">
    <citation type="submission" date="2020-09" db="EMBL/GenBank/DDBJ databases">
        <authorList>
            <person name="Sun Q."/>
            <person name="Zhou Y."/>
        </authorList>
    </citation>
    <scope>NUCLEOTIDE SEQUENCE</scope>
    <source>
        <strain evidence="1">CGMCC 4.5737</strain>
    </source>
</reference>
<organism evidence="1 2">
    <name type="scientific">Longimycelium tulufanense</name>
    <dbReference type="NCBI Taxonomy" id="907463"/>
    <lineage>
        <taxon>Bacteria</taxon>
        <taxon>Bacillati</taxon>
        <taxon>Actinomycetota</taxon>
        <taxon>Actinomycetes</taxon>
        <taxon>Pseudonocardiales</taxon>
        <taxon>Pseudonocardiaceae</taxon>
        <taxon>Longimycelium</taxon>
    </lineage>
</organism>
<name>A0A8J3CCJ4_9PSEU</name>
<evidence type="ECO:0000313" key="2">
    <source>
        <dbReference type="Proteomes" id="UP000637578"/>
    </source>
</evidence>
<dbReference type="AlphaFoldDB" id="A0A8J3CCJ4"/>
<dbReference type="EMBL" id="BMMK01000031">
    <property type="protein sequence ID" value="GGM74000.1"/>
    <property type="molecule type" value="Genomic_DNA"/>
</dbReference>
<reference evidence="1" key="1">
    <citation type="journal article" date="2014" name="Int. J. Syst. Evol. Microbiol.">
        <title>Complete genome sequence of Corynebacterium casei LMG S-19264T (=DSM 44701T), isolated from a smear-ripened cheese.</title>
        <authorList>
            <consortium name="US DOE Joint Genome Institute (JGI-PGF)"/>
            <person name="Walter F."/>
            <person name="Albersmeier A."/>
            <person name="Kalinowski J."/>
            <person name="Ruckert C."/>
        </authorList>
    </citation>
    <scope>NUCLEOTIDE SEQUENCE</scope>
    <source>
        <strain evidence="1">CGMCC 4.5737</strain>
    </source>
</reference>
<accession>A0A8J3CCJ4</accession>
<evidence type="ECO:0000313" key="1">
    <source>
        <dbReference type="EMBL" id="GGM74000.1"/>
    </source>
</evidence>
<dbReference type="Proteomes" id="UP000637578">
    <property type="component" value="Unassembled WGS sequence"/>
</dbReference>
<sequence>MANDRVVAERIRYQLRGSYSHYYRRMLGPLLGALTFRCNNTSYRPVMDAVELLGAYADRPSKVTVYDQGEKVPIDGVVPKA</sequence>